<proteinExistence type="predicted"/>
<keyword evidence="3" id="KW-1185">Reference proteome</keyword>
<dbReference type="Gene3D" id="3.10.450.420">
    <property type="match status" value="1"/>
</dbReference>
<name>A0A1B9ATR7_9BACI</name>
<dbReference type="InterPro" id="IPR028994">
    <property type="entry name" value="Integrin_alpha_N"/>
</dbReference>
<keyword evidence="1" id="KW-0732">Signal</keyword>
<organism evidence="2 3">
    <name type="scientific">Pseudobacillus wudalianchiensis</name>
    <dbReference type="NCBI Taxonomy" id="1743143"/>
    <lineage>
        <taxon>Bacteria</taxon>
        <taxon>Bacillati</taxon>
        <taxon>Bacillota</taxon>
        <taxon>Bacilli</taxon>
        <taxon>Bacillales</taxon>
        <taxon>Bacillaceae</taxon>
        <taxon>Pseudobacillus</taxon>
    </lineage>
</organism>
<reference evidence="3" key="1">
    <citation type="submission" date="2016-05" db="EMBL/GenBank/DDBJ databases">
        <authorList>
            <person name="Liu B."/>
            <person name="Wang J."/>
            <person name="Zhu Y."/>
            <person name="Liu G."/>
            <person name="Chen Q."/>
            <person name="Chen Z."/>
            <person name="Lan J."/>
            <person name="Che J."/>
            <person name="Ge C."/>
            <person name="Shi H."/>
            <person name="Pan Z."/>
            <person name="Liu X."/>
        </authorList>
    </citation>
    <scope>NUCLEOTIDE SEQUENCE [LARGE SCALE GENOMIC DNA]</scope>
    <source>
        <strain evidence="3">FJAT-27215</strain>
    </source>
</reference>
<dbReference type="AlphaFoldDB" id="A0A1B9ATR7"/>
<evidence type="ECO:0000256" key="1">
    <source>
        <dbReference type="ARBA" id="ARBA00022729"/>
    </source>
</evidence>
<comment type="caution">
    <text evidence="2">The sequence shown here is derived from an EMBL/GenBank/DDBJ whole genome shotgun (WGS) entry which is preliminary data.</text>
</comment>
<evidence type="ECO:0000313" key="2">
    <source>
        <dbReference type="EMBL" id="OCA87078.1"/>
    </source>
</evidence>
<dbReference type="InterPro" id="IPR013517">
    <property type="entry name" value="FG-GAP"/>
</dbReference>
<dbReference type="Pfam" id="PF13517">
    <property type="entry name" value="FG-GAP_3"/>
    <property type="match status" value="1"/>
</dbReference>
<accession>A0A1B9ATR7</accession>
<dbReference type="InterPro" id="IPR053749">
    <property type="entry name" value="TA_system-associated_sf"/>
</dbReference>
<evidence type="ECO:0000313" key="3">
    <source>
        <dbReference type="Proteomes" id="UP000092578"/>
    </source>
</evidence>
<dbReference type="Gene3D" id="1.25.40.10">
    <property type="entry name" value="Tetratricopeptide repeat domain"/>
    <property type="match status" value="1"/>
</dbReference>
<dbReference type="EMBL" id="MAYT01000023">
    <property type="protein sequence ID" value="OCA87078.1"/>
    <property type="molecule type" value="Genomic_DNA"/>
</dbReference>
<dbReference type="Pfam" id="PF16800">
    <property type="entry name" value="Endopep_inhib"/>
    <property type="match status" value="1"/>
</dbReference>
<dbReference type="SUPFAM" id="SSF69318">
    <property type="entry name" value="Integrin alpha N-terminal domain"/>
    <property type="match status" value="1"/>
</dbReference>
<sequence>MPDPASLIQAPQVAKAAEANEKNFFSIVKPFLPSGAVIVTPTEPVGSKAIQTIDIDRDGTDELFVFYKSKSSLPYLLVLQKKNHRWEKLWEKKGNGYTVSWAAAADVNGDGQAELLAGWKIGESAGNILEVYSFKKKAFYKMGSLNFHELDLITTNEQHKNKIYLALWQRQMADIYQVTIQRWHQSHFAPDSSIDQEYFPRVAAYYQERATEVPNAAYYWFYLADSLLKSGKSPEALKAINKGIEAQPVEPRIEHFEKLKKEIEESIKNKQEPAFEYYNKALDFSLSIPQKLEGKIVADENEGLTAEKQVNIYATADHIQKGLLFAIEVYPKETWLGLGKDAPLMKLAEKDGLVYAARLTNEHPFSSQPDSTSYQVYNECLAYMDEMIQSFAFGKQEKELSSLKEEMVRKSMQEAKRKYWYVMAGGEPEASEEPIYSFTYHNTDYRYLGKDLDTQKKLFSYLETDFTSEAVSQMIERARIVEYHGRLAQPNADSGSLANYSKARIQLTKESETEKEYDAYVPIGEGPNVEVVHIVYKKTNSGWKIHTEPQLF</sequence>
<evidence type="ECO:0008006" key="4">
    <source>
        <dbReference type="Google" id="ProtNLM"/>
    </source>
</evidence>
<dbReference type="InterPro" id="IPR031841">
    <property type="entry name" value="Endopep_inhib"/>
</dbReference>
<protein>
    <recommendedName>
        <fullName evidence="4">Tetratricopeptide repeat protein</fullName>
    </recommendedName>
</protein>
<dbReference type="InterPro" id="IPR011990">
    <property type="entry name" value="TPR-like_helical_dom_sf"/>
</dbReference>
<dbReference type="SUPFAM" id="SSF48452">
    <property type="entry name" value="TPR-like"/>
    <property type="match status" value="1"/>
</dbReference>
<dbReference type="Proteomes" id="UP000092578">
    <property type="component" value="Unassembled WGS sequence"/>
</dbReference>
<gene>
    <name evidence="2" type="ORF">A8F95_07325</name>
</gene>